<feature type="region of interest" description="Disordered" evidence="1">
    <location>
        <begin position="198"/>
        <end position="244"/>
    </location>
</feature>
<evidence type="ECO:0000256" key="1">
    <source>
        <dbReference type="SAM" id="MobiDB-lite"/>
    </source>
</evidence>
<organism evidence="2 3">
    <name type="scientific">Carnegiea gigantea</name>
    <dbReference type="NCBI Taxonomy" id="171969"/>
    <lineage>
        <taxon>Eukaryota</taxon>
        <taxon>Viridiplantae</taxon>
        <taxon>Streptophyta</taxon>
        <taxon>Embryophyta</taxon>
        <taxon>Tracheophyta</taxon>
        <taxon>Spermatophyta</taxon>
        <taxon>Magnoliopsida</taxon>
        <taxon>eudicotyledons</taxon>
        <taxon>Gunneridae</taxon>
        <taxon>Pentapetalae</taxon>
        <taxon>Caryophyllales</taxon>
        <taxon>Cactineae</taxon>
        <taxon>Cactaceae</taxon>
        <taxon>Cactoideae</taxon>
        <taxon>Echinocereeae</taxon>
        <taxon>Carnegiea</taxon>
    </lineage>
</organism>
<feature type="region of interest" description="Disordered" evidence="1">
    <location>
        <begin position="31"/>
        <end position="50"/>
    </location>
</feature>
<proteinExistence type="predicted"/>
<sequence length="386" mass="43621">MTELEELIPAARSPVKRLRNVVAESVSDALISDRPKRSRSRTSVPSQDSVESDGFLMQIDEIEKNYTGSQDKMHPFPQFGILSFSLGMSQEEKEVLPKGVLVVDSHPDSLAAAVQVMNCDMEDIVMECMTTSAQRINTPSLLGPILLCSQEDNDTFIDRSLMRITERNLHVPDVQTPTNTDKGKDVLVEVPKRHRTRTAQCYFPLQDGKTLSKTPTKSEKKQRREKPGETKKEKPKKNAFPVRLSQRVQYLSKPLVQQGHISKVEISSDTSDDEESSARKVESNDESSDRSSQKPQEQKEHLDKSPTRLQHIERDEKREEIKKHEPKNEPVTVRTSKGCFKDEKPTLKSEGKESIELQDAQLSTSDALPEEKASSSRQDIEMAPQQ</sequence>
<feature type="compositionally biased region" description="Basic and acidic residues" evidence="1">
    <location>
        <begin position="276"/>
        <end position="328"/>
    </location>
</feature>
<evidence type="ECO:0000313" key="3">
    <source>
        <dbReference type="Proteomes" id="UP001153076"/>
    </source>
</evidence>
<feature type="compositionally biased region" description="Basic and acidic residues" evidence="1">
    <location>
        <begin position="339"/>
        <end position="355"/>
    </location>
</feature>
<dbReference type="AlphaFoldDB" id="A0A9Q1QAK3"/>
<protein>
    <submittedName>
        <fullName evidence="2">Uncharacterized protein</fullName>
    </submittedName>
</protein>
<reference evidence="2" key="1">
    <citation type="submission" date="2022-04" db="EMBL/GenBank/DDBJ databases">
        <title>Carnegiea gigantea Genome sequencing and assembly v2.</title>
        <authorList>
            <person name="Copetti D."/>
            <person name="Sanderson M.J."/>
            <person name="Burquez A."/>
            <person name="Wojciechowski M.F."/>
        </authorList>
    </citation>
    <scope>NUCLEOTIDE SEQUENCE</scope>
    <source>
        <strain evidence="2">SGP5-SGP5p</strain>
        <tissue evidence="2">Aerial part</tissue>
    </source>
</reference>
<comment type="caution">
    <text evidence="2">The sequence shown here is derived from an EMBL/GenBank/DDBJ whole genome shotgun (WGS) entry which is preliminary data.</text>
</comment>
<feature type="compositionally biased region" description="Basic and acidic residues" evidence="1">
    <location>
        <begin position="369"/>
        <end position="380"/>
    </location>
</feature>
<name>A0A9Q1QAK3_9CARY</name>
<dbReference type="Proteomes" id="UP001153076">
    <property type="component" value="Unassembled WGS sequence"/>
</dbReference>
<dbReference type="EMBL" id="JAKOGI010000481">
    <property type="protein sequence ID" value="KAJ8434371.1"/>
    <property type="molecule type" value="Genomic_DNA"/>
</dbReference>
<gene>
    <name evidence="2" type="ORF">Cgig2_031617</name>
</gene>
<evidence type="ECO:0000313" key="2">
    <source>
        <dbReference type="EMBL" id="KAJ8434371.1"/>
    </source>
</evidence>
<feature type="region of interest" description="Disordered" evidence="1">
    <location>
        <begin position="261"/>
        <end position="386"/>
    </location>
</feature>
<accession>A0A9Q1QAK3</accession>
<keyword evidence="3" id="KW-1185">Reference proteome</keyword>